<evidence type="ECO:0000256" key="1">
    <source>
        <dbReference type="SAM" id="MobiDB-lite"/>
    </source>
</evidence>
<dbReference type="Pfam" id="PF13663">
    <property type="entry name" value="DUF4148"/>
    <property type="match status" value="1"/>
</dbReference>
<evidence type="ECO:0000313" key="4">
    <source>
        <dbReference type="Proteomes" id="UP000054624"/>
    </source>
</evidence>
<reference evidence="4" key="1">
    <citation type="submission" date="2016-01" db="EMBL/GenBank/DDBJ databases">
        <authorList>
            <person name="Peeters Charlotte."/>
        </authorList>
    </citation>
    <scope>NUCLEOTIDE SEQUENCE [LARGE SCALE GENOMIC DNA]</scope>
</reference>
<evidence type="ECO:0000256" key="2">
    <source>
        <dbReference type="SAM" id="SignalP"/>
    </source>
</evidence>
<feature type="signal peptide" evidence="2">
    <location>
        <begin position="1"/>
        <end position="26"/>
    </location>
</feature>
<accession>A0A158ASG2</accession>
<keyword evidence="4" id="KW-1185">Reference proteome</keyword>
<keyword evidence="2" id="KW-0732">Signal</keyword>
<dbReference type="InterPro" id="IPR025421">
    <property type="entry name" value="DUF4148"/>
</dbReference>
<dbReference type="Proteomes" id="UP000054624">
    <property type="component" value="Unassembled WGS sequence"/>
</dbReference>
<protein>
    <submittedName>
        <fullName evidence="3">Purine nucleoside phosphorylase</fullName>
    </submittedName>
</protein>
<gene>
    <name evidence="3" type="ORF">AWB76_02931</name>
</gene>
<organism evidence="3 4">
    <name type="scientific">Caballeronia temeraria</name>
    <dbReference type="NCBI Taxonomy" id="1777137"/>
    <lineage>
        <taxon>Bacteria</taxon>
        <taxon>Pseudomonadati</taxon>
        <taxon>Pseudomonadota</taxon>
        <taxon>Betaproteobacteria</taxon>
        <taxon>Burkholderiales</taxon>
        <taxon>Burkholderiaceae</taxon>
        <taxon>Caballeronia</taxon>
    </lineage>
</organism>
<dbReference type="AlphaFoldDB" id="A0A158ASG2"/>
<dbReference type="EMBL" id="FCOI02000008">
    <property type="protein sequence ID" value="SAK60590.1"/>
    <property type="molecule type" value="Genomic_DNA"/>
</dbReference>
<feature type="chain" id="PRO_5007621092" evidence="2">
    <location>
        <begin position="27"/>
        <end position="103"/>
    </location>
</feature>
<dbReference type="RefSeq" id="WP_074171348.1">
    <property type="nucleotide sequence ID" value="NZ_FCOI02000008.1"/>
</dbReference>
<proteinExistence type="predicted"/>
<dbReference type="OrthoDB" id="9103534at2"/>
<sequence>MKNLTNTCAALAALALLLTGNPSAGATQGGRHLSETECRDLAATKSNAPKTRSQHRSELSALSKAGYNPSPWHDDPNYPADLHAAQRRVDHWFETECKASQSK</sequence>
<name>A0A158ASG2_9BURK</name>
<feature type="region of interest" description="Disordered" evidence="1">
    <location>
        <begin position="42"/>
        <end position="83"/>
    </location>
</feature>
<evidence type="ECO:0000313" key="3">
    <source>
        <dbReference type="EMBL" id="SAK60590.1"/>
    </source>
</evidence>